<sequence length="266" mass="29540">MKKLFFILLVGMGINSIVAQENNFSEPLITDRPDATESATAIPKGMLQIETGASYESFEENRIKKEAFTYNTTLLRYGVINNLELRVGWNFEEESVHSNGNQLKDVSSGFSPLLLGFKTTVAQENGWFPEIGFLGHLYLPFMASTDYKPETTGADFVFAFSHTLSEKSSLGYNIGAEWENDSPEIAYIYAISYGLEITNQFGVFAELYGDIPEHNAANHFWDAGVTYLISNNLQLDALVGSSITKGQELLISAGASFRILTKKHTK</sequence>
<gene>
    <name evidence="2" type="ORF">JEM65_03705</name>
</gene>
<dbReference type="EMBL" id="JAEHJZ010000004">
    <property type="protein sequence ID" value="MBJ7879762.1"/>
    <property type="molecule type" value="Genomic_DNA"/>
</dbReference>
<name>A0A934KS47_9FLAO</name>
<keyword evidence="1" id="KW-0732">Signal</keyword>
<organism evidence="2 3">
    <name type="scientific">Gelidibacter salicanalis</name>
    <dbReference type="NCBI Taxonomy" id="291193"/>
    <lineage>
        <taxon>Bacteria</taxon>
        <taxon>Pseudomonadati</taxon>
        <taxon>Bacteroidota</taxon>
        <taxon>Flavobacteriia</taxon>
        <taxon>Flavobacteriales</taxon>
        <taxon>Flavobacteriaceae</taxon>
        <taxon>Gelidibacter</taxon>
    </lineage>
</organism>
<evidence type="ECO:0000256" key="1">
    <source>
        <dbReference type="SAM" id="SignalP"/>
    </source>
</evidence>
<dbReference type="AlphaFoldDB" id="A0A934KS47"/>
<feature type="signal peptide" evidence="1">
    <location>
        <begin position="1"/>
        <end position="19"/>
    </location>
</feature>
<evidence type="ECO:0000313" key="3">
    <source>
        <dbReference type="Proteomes" id="UP000662373"/>
    </source>
</evidence>
<dbReference type="InterPro" id="IPR025737">
    <property type="entry name" value="FApF"/>
</dbReference>
<evidence type="ECO:0000313" key="2">
    <source>
        <dbReference type="EMBL" id="MBJ7879762.1"/>
    </source>
</evidence>
<comment type="caution">
    <text evidence="2">The sequence shown here is derived from an EMBL/GenBank/DDBJ whole genome shotgun (WGS) entry which is preliminary data.</text>
</comment>
<proteinExistence type="predicted"/>
<reference evidence="2 3" key="1">
    <citation type="submission" date="2020-09" db="EMBL/GenBank/DDBJ databases">
        <title>Draft genome of Gelidibacter salicanalis PAMC21136.</title>
        <authorList>
            <person name="Park H."/>
        </authorList>
    </citation>
    <scope>NUCLEOTIDE SEQUENCE [LARGE SCALE GENOMIC DNA]</scope>
    <source>
        <strain evidence="2 3">PAMC21136</strain>
    </source>
</reference>
<dbReference type="RefSeq" id="WP_199597209.1">
    <property type="nucleotide sequence ID" value="NZ_JAEHJZ010000004.1"/>
</dbReference>
<dbReference type="Proteomes" id="UP000662373">
    <property type="component" value="Unassembled WGS sequence"/>
</dbReference>
<dbReference type="Pfam" id="PF13557">
    <property type="entry name" value="Phenol_MetA_deg"/>
    <property type="match status" value="1"/>
</dbReference>
<accession>A0A934KS47</accession>
<protein>
    <submittedName>
        <fullName evidence="2">Transporter</fullName>
    </submittedName>
</protein>
<keyword evidence="3" id="KW-1185">Reference proteome</keyword>
<feature type="chain" id="PRO_5037290487" evidence="1">
    <location>
        <begin position="20"/>
        <end position="266"/>
    </location>
</feature>